<dbReference type="SUPFAM" id="SSF46955">
    <property type="entry name" value="Putative DNA-binding domain"/>
    <property type="match status" value="1"/>
</dbReference>
<dbReference type="InterPro" id="IPR010093">
    <property type="entry name" value="SinI_DNA-bd"/>
</dbReference>
<dbReference type="InterPro" id="IPR009061">
    <property type="entry name" value="DNA-bd_dom_put_sf"/>
</dbReference>
<dbReference type="Proteomes" id="UP000053039">
    <property type="component" value="Unassembled WGS sequence"/>
</dbReference>
<gene>
    <name evidence="2" type="ORF">AQI94_41895</name>
</gene>
<evidence type="ECO:0000259" key="1">
    <source>
        <dbReference type="Pfam" id="PF12728"/>
    </source>
</evidence>
<evidence type="ECO:0000313" key="3">
    <source>
        <dbReference type="Proteomes" id="UP000053039"/>
    </source>
</evidence>
<dbReference type="GO" id="GO:0003677">
    <property type="term" value="F:DNA binding"/>
    <property type="evidence" value="ECO:0007669"/>
    <property type="project" value="InterPro"/>
</dbReference>
<dbReference type="OrthoDB" id="1853825at2"/>
<dbReference type="AlphaFoldDB" id="A0A124H8D2"/>
<dbReference type="RefSeq" id="WP_051788521.1">
    <property type="nucleotide sequence ID" value="NZ_KQ948157.1"/>
</dbReference>
<reference evidence="2 3" key="1">
    <citation type="submission" date="2015-10" db="EMBL/GenBank/DDBJ databases">
        <title>Draft genome sequence of Streptomyces pseudovenezuelae DSM 40212, type strain for the species Streptomyces pseudovenezuelae.</title>
        <authorList>
            <person name="Ruckert C."/>
            <person name="Winkler A."/>
            <person name="Kalinowski J."/>
            <person name="Kampfer P."/>
            <person name="Glaeser S."/>
        </authorList>
    </citation>
    <scope>NUCLEOTIDE SEQUENCE [LARGE SCALE GENOMIC DNA]</scope>
    <source>
        <strain evidence="2 3">DSM 40212</strain>
    </source>
</reference>
<evidence type="ECO:0000313" key="2">
    <source>
        <dbReference type="EMBL" id="KUM82380.1"/>
    </source>
</evidence>
<dbReference type="Pfam" id="PF12728">
    <property type="entry name" value="HTH_17"/>
    <property type="match status" value="1"/>
</dbReference>
<dbReference type="NCBIfam" id="TIGR01764">
    <property type="entry name" value="excise"/>
    <property type="match status" value="1"/>
</dbReference>
<comment type="caution">
    <text evidence="2">The sequence shown here is derived from an EMBL/GenBank/DDBJ whole genome shotgun (WGS) entry which is preliminary data.</text>
</comment>
<organism evidence="2 3">
    <name type="scientific">Streptomyces pseudovenezuelae</name>
    <dbReference type="NCBI Taxonomy" id="67350"/>
    <lineage>
        <taxon>Bacteria</taxon>
        <taxon>Bacillati</taxon>
        <taxon>Actinomycetota</taxon>
        <taxon>Actinomycetes</taxon>
        <taxon>Kitasatosporales</taxon>
        <taxon>Streptomycetaceae</taxon>
        <taxon>Streptomyces</taxon>
        <taxon>Streptomyces aurantiacus group</taxon>
    </lineage>
</organism>
<name>A0A124H8D2_9ACTN</name>
<accession>A0A124H8D2</accession>
<dbReference type="InterPro" id="IPR041657">
    <property type="entry name" value="HTH_17"/>
</dbReference>
<protein>
    <recommendedName>
        <fullName evidence="1">Helix-turn-helix domain-containing protein</fullName>
    </recommendedName>
</protein>
<proteinExistence type="predicted"/>
<feature type="domain" description="Helix-turn-helix" evidence="1">
    <location>
        <begin position="11"/>
        <end position="58"/>
    </location>
</feature>
<sequence length="84" mass="9243">MTNTTPPLPQYVTVDEIAAELRLSRMTVYRMIHNGVLPAARVGGRNFRVRTSDYDAYKAGLQEEAVARQTGATVHIPGQTAIVE</sequence>
<dbReference type="EMBL" id="LMWM01000055">
    <property type="protein sequence ID" value="KUM82380.1"/>
    <property type="molecule type" value="Genomic_DNA"/>
</dbReference>